<comment type="caution">
    <text evidence="1">The sequence shown here is derived from an EMBL/GenBank/DDBJ whole genome shotgun (WGS) entry which is preliminary data.</text>
</comment>
<evidence type="ECO:0000313" key="1">
    <source>
        <dbReference type="EMBL" id="KAI9393961.1"/>
    </source>
</evidence>
<reference evidence="1 2" key="1">
    <citation type="journal article" date="2006" name="Science">
        <title>The genome of black cottonwood, Populus trichocarpa (Torr. &amp; Gray).</title>
        <authorList>
            <person name="Tuskan G.A."/>
            <person name="Difazio S."/>
            <person name="Jansson S."/>
            <person name="Bohlmann J."/>
            <person name="Grigoriev I."/>
            <person name="Hellsten U."/>
            <person name="Putnam N."/>
            <person name="Ralph S."/>
            <person name="Rombauts S."/>
            <person name="Salamov A."/>
            <person name="Schein J."/>
            <person name="Sterck L."/>
            <person name="Aerts A."/>
            <person name="Bhalerao R.R."/>
            <person name="Bhalerao R.P."/>
            <person name="Blaudez D."/>
            <person name="Boerjan W."/>
            <person name="Brun A."/>
            <person name="Brunner A."/>
            <person name="Busov V."/>
            <person name="Campbell M."/>
            <person name="Carlson J."/>
            <person name="Chalot M."/>
            <person name="Chapman J."/>
            <person name="Chen G.L."/>
            <person name="Cooper D."/>
            <person name="Coutinho P.M."/>
            <person name="Couturier J."/>
            <person name="Covert S."/>
            <person name="Cronk Q."/>
            <person name="Cunningham R."/>
            <person name="Davis J."/>
            <person name="Degroeve S."/>
            <person name="Dejardin A."/>
            <person name="Depamphilis C."/>
            <person name="Detter J."/>
            <person name="Dirks B."/>
            <person name="Dubchak I."/>
            <person name="Duplessis S."/>
            <person name="Ehlting J."/>
            <person name="Ellis B."/>
            <person name="Gendler K."/>
            <person name="Goodstein D."/>
            <person name="Gribskov M."/>
            <person name="Grimwood J."/>
            <person name="Groover A."/>
            <person name="Gunter L."/>
            <person name="Hamberger B."/>
            <person name="Heinze B."/>
            <person name="Helariutta Y."/>
            <person name="Henrissat B."/>
            <person name="Holligan D."/>
            <person name="Holt R."/>
            <person name="Huang W."/>
            <person name="Islam-Faridi N."/>
            <person name="Jones S."/>
            <person name="Jones-Rhoades M."/>
            <person name="Jorgensen R."/>
            <person name="Joshi C."/>
            <person name="Kangasjarvi J."/>
            <person name="Karlsson J."/>
            <person name="Kelleher C."/>
            <person name="Kirkpatrick R."/>
            <person name="Kirst M."/>
            <person name="Kohler A."/>
            <person name="Kalluri U."/>
            <person name="Larimer F."/>
            <person name="Leebens-Mack J."/>
            <person name="Leple J.C."/>
            <person name="Locascio P."/>
            <person name="Lou Y."/>
            <person name="Lucas S."/>
            <person name="Martin F."/>
            <person name="Montanini B."/>
            <person name="Napoli C."/>
            <person name="Nelson D.R."/>
            <person name="Nelson C."/>
            <person name="Nieminen K."/>
            <person name="Nilsson O."/>
            <person name="Pereda V."/>
            <person name="Peter G."/>
            <person name="Philippe R."/>
            <person name="Pilate G."/>
            <person name="Poliakov A."/>
            <person name="Razumovskaya J."/>
            <person name="Richardson P."/>
            <person name="Rinaldi C."/>
            <person name="Ritland K."/>
            <person name="Rouze P."/>
            <person name="Ryaboy D."/>
            <person name="Schmutz J."/>
            <person name="Schrader J."/>
            <person name="Segerman B."/>
            <person name="Shin H."/>
            <person name="Siddiqui A."/>
            <person name="Sterky F."/>
            <person name="Terry A."/>
            <person name="Tsai C.J."/>
            <person name="Uberbacher E."/>
            <person name="Unneberg P."/>
            <person name="Vahala J."/>
            <person name="Wall K."/>
            <person name="Wessler S."/>
            <person name="Yang G."/>
            <person name="Yin T."/>
            <person name="Douglas C."/>
            <person name="Marra M."/>
            <person name="Sandberg G."/>
            <person name="Van de Peer Y."/>
            <person name="Rokhsar D."/>
        </authorList>
    </citation>
    <scope>NUCLEOTIDE SEQUENCE [LARGE SCALE GENOMIC DNA]</scope>
    <source>
        <strain evidence="2">cv. Nisqually</strain>
    </source>
</reference>
<name>A0ACC0SXH2_POPTR</name>
<dbReference type="EMBL" id="CM009294">
    <property type="protein sequence ID" value="KAI9393961.1"/>
    <property type="molecule type" value="Genomic_DNA"/>
</dbReference>
<dbReference type="Proteomes" id="UP000006729">
    <property type="component" value="Chromosome 5"/>
</dbReference>
<proteinExistence type="predicted"/>
<accession>A0ACC0SXH2</accession>
<sequence length="296" mass="34013">MLRGFQKVEEIAASTYQLGCHELLNLENSRVLKAPESLGSLLSLTRLRLSKIDFERIPASIKHLTKLSELYLDDCKRLQCLPELPSTLQVLIASGCISLKSIASMFMQGDREYKAASQEFNFSGCLQLDQNQRTRIMGDARLRIQRTATSLFYQEYHGQFIRVRLCIPGSEVPEGFSYKNREGSSVKIRQPAHSYRGFTFCAVVSFGQNGERRPVNIECECHLIIKDGTQIDLSSYYYDKYERQVRSLWKRDQHVFIWSVHSKGFFKEASFHFKPLWGATDVMVACGVHPLFVNEF</sequence>
<keyword evidence="2" id="KW-1185">Reference proteome</keyword>
<gene>
    <name evidence="1" type="ORF">POPTR_005G030700v4</name>
</gene>
<protein>
    <submittedName>
        <fullName evidence="1">Uncharacterized protein</fullName>
    </submittedName>
</protein>
<organism evidence="1 2">
    <name type="scientific">Populus trichocarpa</name>
    <name type="common">Western balsam poplar</name>
    <name type="synonym">Populus balsamifera subsp. trichocarpa</name>
    <dbReference type="NCBI Taxonomy" id="3694"/>
    <lineage>
        <taxon>Eukaryota</taxon>
        <taxon>Viridiplantae</taxon>
        <taxon>Streptophyta</taxon>
        <taxon>Embryophyta</taxon>
        <taxon>Tracheophyta</taxon>
        <taxon>Spermatophyta</taxon>
        <taxon>Magnoliopsida</taxon>
        <taxon>eudicotyledons</taxon>
        <taxon>Gunneridae</taxon>
        <taxon>Pentapetalae</taxon>
        <taxon>rosids</taxon>
        <taxon>fabids</taxon>
        <taxon>Malpighiales</taxon>
        <taxon>Salicaceae</taxon>
        <taxon>Saliceae</taxon>
        <taxon>Populus</taxon>
    </lineage>
</organism>
<evidence type="ECO:0000313" key="2">
    <source>
        <dbReference type="Proteomes" id="UP000006729"/>
    </source>
</evidence>